<dbReference type="InterPro" id="IPR036052">
    <property type="entry name" value="TrpB-like_PALP_sf"/>
</dbReference>
<dbReference type="InterPro" id="IPR023927">
    <property type="entry name" value="SbnA"/>
</dbReference>
<evidence type="ECO:0000256" key="2">
    <source>
        <dbReference type="ARBA" id="ARBA00011738"/>
    </source>
</evidence>
<dbReference type="AlphaFoldDB" id="A0AAP3CFY0"/>
<dbReference type="PANTHER" id="PTHR10314">
    <property type="entry name" value="CYSTATHIONINE BETA-SYNTHASE"/>
    <property type="match status" value="1"/>
</dbReference>
<protein>
    <submittedName>
        <fullName evidence="6">2,3-diaminopropionate biosynthesis protein SbnA</fullName>
    </submittedName>
</protein>
<evidence type="ECO:0000256" key="1">
    <source>
        <dbReference type="ARBA" id="ARBA00001933"/>
    </source>
</evidence>
<evidence type="ECO:0000259" key="5">
    <source>
        <dbReference type="Pfam" id="PF00291"/>
    </source>
</evidence>
<name>A0AAP3CFY0_BACVA</name>
<dbReference type="SUPFAM" id="SSF53686">
    <property type="entry name" value="Tryptophan synthase beta subunit-like PLP-dependent enzymes"/>
    <property type="match status" value="1"/>
</dbReference>
<dbReference type="Proteomes" id="UP001067121">
    <property type="component" value="Unassembled WGS sequence"/>
</dbReference>
<dbReference type="CDD" id="cd01561">
    <property type="entry name" value="CBS_like"/>
    <property type="match status" value="1"/>
</dbReference>
<keyword evidence="3" id="KW-0808">Transferase</keyword>
<dbReference type="EMBL" id="JALAOH010000007">
    <property type="protein sequence ID" value="MCY8315852.1"/>
    <property type="molecule type" value="Genomic_DNA"/>
</dbReference>
<proteinExistence type="predicted"/>
<evidence type="ECO:0000313" key="7">
    <source>
        <dbReference type="Proteomes" id="UP001067121"/>
    </source>
</evidence>
<comment type="cofactor">
    <cofactor evidence="1">
        <name>pyridoxal 5'-phosphate</name>
        <dbReference type="ChEBI" id="CHEBI:597326"/>
    </cofactor>
</comment>
<evidence type="ECO:0000256" key="4">
    <source>
        <dbReference type="ARBA" id="ARBA00022898"/>
    </source>
</evidence>
<sequence length="331" mass="36177">MIYDNVLELIGNTPIVKLNNLVPSGKSELYAKLEGLNPGGSSKDRVASNLIEVAEKDGKLKKGGTIVESSSGNLAIGLSMVAKRKGYKMICIVDPKISEVNLSLIKGFGAQVYMVDHADKDGNYLKERLRKAEELSKTLPNCFWPNQYNNSANPGAYIESLAGEIYDDFKGDLDWIVCPVGTAGLITGLTKGLKRLIPRVKTLAVDAKGSVIFGGPSGKRHLIGMGNAIVPGNLEPELYDEVVHVGDEEAFYMTRQLALEEGLLVGGSSGASVFAATNLIQKLKEKVKILTLLPDRGDRYFNTIFSDQWIQNKNMDLDVIKFGQKTKLYNY</sequence>
<comment type="subunit">
    <text evidence="2">Homodimer.</text>
</comment>
<dbReference type="NCBIfam" id="TIGR03945">
    <property type="entry name" value="PLP_SbnA_fam"/>
    <property type="match status" value="1"/>
</dbReference>
<feature type="domain" description="Tryptophan synthase beta chain-like PALP" evidence="5">
    <location>
        <begin position="7"/>
        <end position="295"/>
    </location>
</feature>
<evidence type="ECO:0000313" key="6">
    <source>
        <dbReference type="EMBL" id="MCY8315852.1"/>
    </source>
</evidence>
<dbReference type="Pfam" id="PF00291">
    <property type="entry name" value="PALP"/>
    <property type="match status" value="1"/>
</dbReference>
<organism evidence="6 7">
    <name type="scientific">Bacillus vallismortis</name>
    <dbReference type="NCBI Taxonomy" id="72361"/>
    <lineage>
        <taxon>Bacteria</taxon>
        <taxon>Bacillati</taxon>
        <taxon>Bacillota</taxon>
        <taxon>Bacilli</taxon>
        <taxon>Bacillales</taxon>
        <taxon>Bacillaceae</taxon>
        <taxon>Bacillus</taxon>
    </lineage>
</organism>
<dbReference type="InterPro" id="IPR050214">
    <property type="entry name" value="Cys_Synth/Cystath_Beta-Synth"/>
</dbReference>
<dbReference type="GO" id="GO:0016740">
    <property type="term" value="F:transferase activity"/>
    <property type="evidence" value="ECO:0007669"/>
    <property type="project" value="UniProtKB-KW"/>
</dbReference>
<dbReference type="Gene3D" id="3.40.50.1100">
    <property type="match status" value="2"/>
</dbReference>
<comment type="caution">
    <text evidence="6">The sequence shown here is derived from an EMBL/GenBank/DDBJ whole genome shotgun (WGS) entry which is preliminary data.</text>
</comment>
<dbReference type="InterPro" id="IPR001926">
    <property type="entry name" value="TrpB-like_PALP"/>
</dbReference>
<accession>A0AAP3CFY0</accession>
<keyword evidence="4" id="KW-0663">Pyridoxal phosphate</keyword>
<dbReference type="RefSeq" id="WP_268542487.1">
    <property type="nucleotide sequence ID" value="NZ_JALAOH010000007.1"/>
</dbReference>
<reference evidence="6" key="1">
    <citation type="submission" date="2022-02" db="EMBL/GenBank/DDBJ databases">
        <title>Crop Bioprotection Bacillus Genome Sequencing.</title>
        <authorList>
            <person name="Dunlap C."/>
        </authorList>
    </citation>
    <scope>NUCLEOTIDE SEQUENCE</scope>
    <source>
        <strain evidence="6">98-1</strain>
    </source>
</reference>
<gene>
    <name evidence="6" type="primary">sbnA</name>
    <name evidence="6" type="ORF">MOC71_03640</name>
</gene>
<dbReference type="GO" id="GO:1901605">
    <property type="term" value="P:alpha-amino acid metabolic process"/>
    <property type="evidence" value="ECO:0007669"/>
    <property type="project" value="UniProtKB-ARBA"/>
</dbReference>
<evidence type="ECO:0000256" key="3">
    <source>
        <dbReference type="ARBA" id="ARBA00022679"/>
    </source>
</evidence>